<dbReference type="Proteomes" id="UP001189915">
    <property type="component" value="Unassembled WGS sequence"/>
</dbReference>
<proteinExistence type="predicted"/>
<evidence type="ECO:0000313" key="2">
    <source>
        <dbReference type="Proteomes" id="UP001189915"/>
    </source>
</evidence>
<organism evidence="1 2">
    <name type="scientific">Ralstonia wenshanensis</name>
    <dbReference type="NCBI Taxonomy" id="2842456"/>
    <lineage>
        <taxon>Bacteria</taxon>
        <taxon>Pseudomonadati</taxon>
        <taxon>Pseudomonadota</taxon>
        <taxon>Betaproteobacteria</taxon>
        <taxon>Burkholderiales</taxon>
        <taxon>Burkholderiaceae</taxon>
        <taxon>Ralstonia</taxon>
    </lineage>
</organism>
<dbReference type="EMBL" id="CATWAF010000002">
    <property type="protein sequence ID" value="CAJ0690701.1"/>
    <property type="molecule type" value="Genomic_DNA"/>
</dbReference>
<keyword evidence="2" id="KW-1185">Reference proteome</keyword>
<protein>
    <submittedName>
        <fullName evidence="1">Uncharacterized protein</fullName>
    </submittedName>
</protein>
<gene>
    <name evidence="1" type="ORF">LMG18091_01320</name>
</gene>
<comment type="caution">
    <text evidence="1">The sequence shown here is derived from an EMBL/GenBank/DDBJ whole genome shotgun (WGS) entry which is preliminary data.</text>
</comment>
<evidence type="ECO:0000313" key="1">
    <source>
        <dbReference type="EMBL" id="CAJ0690701.1"/>
    </source>
</evidence>
<sequence length="76" mass="8367">MQGCKANCGGAAKLSQEDSKRIANVLFGMVEESRVSLTVPLPARLTEVREAMTRELLLLAEVTDEPARKGKRNKPR</sequence>
<reference evidence="1 2" key="1">
    <citation type="submission" date="2023-07" db="EMBL/GenBank/DDBJ databases">
        <authorList>
            <person name="Peeters C."/>
        </authorList>
    </citation>
    <scope>NUCLEOTIDE SEQUENCE [LARGE SCALE GENOMIC DNA]</scope>
    <source>
        <strain evidence="1 2">LMG 18091</strain>
    </source>
</reference>
<name>A0AAD2AVG1_9RALS</name>
<dbReference type="AlphaFoldDB" id="A0AAD2AVG1"/>
<accession>A0AAD2AVG1</accession>